<sequence>MLGICDMNGDTAISFLTEFVALERSQRGRTVLDIARYRDMVQRHGLTQRDQYIMSRCLLKHDKNSDDRITGRKMIFTASAAGHEEATIRILSNALLGSKAQKWLLKNTEMRLAREQLQRIAQKGENYRAMVLEGKIWHELGDDEYAIKCWERALPLARDEVKEIDRLTDMGIEGQGKLLKIKAGRADFADLSAPWVELSAVHYDRYVDLLANKKIAAALPEREKILKALKIGCEMDDPTCHFRQAYWFGPHPNNDVKHTSTWLYHMTKAGASGHSQACHVLAEWYAGSEWPYLEDEPPDAIKPTPFDTYPASEPTQKEKESEPNPAHDLFHTATFPSTPFYRWKLARAWLQFPLTRLYAPSFLLLAQMLMEKTLYGTYYAPKSALNMKDSRYLYASRADHDAGIEIPGRRKAIEAERNRPAEPSPFRDPAHAKKLLTQVFYAVAAHKLRQQHLNDAMSNLARRRTTQGVSGVAEGDVVDEQNLPKEVPAWIRKWLRFENEREMYEGQIEELESDAKAEAEAHGWDIVDEVGGLVYKSGLQGQGQGPAAVAVDDGKRRGFVGWSY</sequence>
<dbReference type="OrthoDB" id="5379420at2759"/>
<evidence type="ECO:0000256" key="2">
    <source>
        <dbReference type="SAM" id="MobiDB-lite"/>
    </source>
</evidence>
<reference evidence="3" key="1">
    <citation type="journal article" date="2020" name="Stud. Mycol.">
        <title>101 Dothideomycetes genomes: a test case for predicting lifestyles and emergence of pathogens.</title>
        <authorList>
            <person name="Haridas S."/>
            <person name="Albert R."/>
            <person name="Binder M."/>
            <person name="Bloem J."/>
            <person name="Labutti K."/>
            <person name="Salamov A."/>
            <person name="Andreopoulos B."/>
            <person name="Baker S."/>
            <person name="Barry K."/>
            <person name="Bills G."/>
            <person name="Bluhm B."/>
            <person name="Cannon C."/>
            <person name="Castanera R."/>
            <person name="Culley D."/>
            <person name="Daum C."/>
            <person name="Ezra D."/>
            <person name="Gonzalez J."/>
            <person name="Henrissat B."/>
            <person name="Kuo A."/>
            <person name="Liang C."/>
            <person name="Lipzen A."/>
            <person name="Lutzoni F."/>
            <person name="Magnuson J."/>
            <person name="Mondo S."/>
            <person name="Nolan M."/>
            <person name="Ohm R."/>
            <person name="Pangilinan J."/>
            <person name="Park H.-J."/>
            <person name="Ramirez L."/>
            <person name="Alfaro M."/>
            <person name="Sun H."/>
            <person name="Tritt A."/>
            <person name="Yoshinaga Y."/>
            <person name="Zwiers L.-H."/>
            <person name="Turgeon B."/>
            <person name="Goodwin S."/>
            <person name="Spatafora J."/>
            <person name="Crous P."/>
            <person name="Grigoriev I."/>
        </authorList>
    </citation>
    <scope>NUCLEOTIDE SEQUENCE</scope>
    <source>
        <strain evidence="3">CBS 116005</strain>
    </source>
</reference>
<feature type="region of interest" description="Disordered" evidence="2">
    <location>
        <begin position="303"/>
        <end position="327"/>
    </location>
</feature>
<dbReference type="Proteomes" id="UP000799436">
    <property type="component" value="Unassembled WGS sequence"/>
</dbReference>
<keyword evidence="1" id="KW-0175">Coiled coil</keyword>
<evidence type="ECO:0000313" key="3">
    <source>
        <dbReference type="EMBL" id="KAF2768032.1"/>
    </source>
</evidence>
<dbReference type="EMBL" id="ML995848">
    <property type="protein sequence ID" value="KAF2768032.1"/>
    <property type="molecule type" value="Genomic_DNA"/>
</dbReference>
<name>A0A6G1L612_9PEZI</name>
<gene>
    <name evidence="3" type="ORF">EJ03DRAFT_337171</name>
</gene>
<proteinExistence type="predicted"/>
<keyword evidence="4" id="KW-1185">Reference proteome</keyword>
<feature type="coiled-coil region" evidence="1">
    <location>
        <begin position="494"/>
        <end position="521"/>
    </location>
</feature>
<accession>A0A6G1L612</accession>
<protein>
    <submittedName>
        <fullName evidence="3">Uncharacterized protein</fullName>
    </submittedName>
</protein>
<evidence type="ECO:0000256" key="1">
    <source>
        <dbReference type="SAM" id="Coils"/>
    </source>
</evidence>
<evidence type="ECO:0000313" key="4">
    <source>
        <dbReference type="Proteomes" id="UP000799436"/>
    </source>
</evidence>
<organism evidence="3 4">
    <name type="scientific">Teratosphaeria nubilosa</name>
    <dbReference type="NCBI Taxonomy" id="161662"/>
    <lineage>
        <taxon>Eukaryota</taxon>
        <taxon>Fungi</taxon>
        <taxon>Dikarya</taxon>
        <taxon>Ascomycota</taxon>
        <taxon>Pezizomycotina</taxon>
        <taxon>Dothideomycetes</taxon>
        <taxon>Dothideomycetidae</taxon>
        <taxon>Mycosphaerellales</taxon>
        <taxon>Teratosphaeriaceae</taxon>
        <taxon>Teratosphaeria</taxon>
    </lineage>
</organism>
<dbReference type="AlphaFoldDB" id="A0A6G1L612"/>